<keyword evidence="8" id="KW-1185">Reference proteome</keyword>
<dbReference type="EMBL" id="JAUUTY010000007">
    <property type="protein sequence ID" value="KAK1605994.1"/>
    <property type="molecule type" value="Genomic_DNA"/>
</dbReference>
<feature type="region of interest" description="Disordered" evidence="6">
    <location>
        <begin position="1"/>
        <end position="26"/>
    </location>
</feature>
<evidence type="ECO:0000256" key="3">
    <source>
        <dbReference type="ARBA" id="ARBA00024186"/>
    </source>
</evidence>
<dbReference type="GO" id="GO:0006997">
    <property type="term" value="P:nucleus organization"/>
    <property type="evidence" value="ECO:0007669"/>
    <property type="project" value="InterPro"/>
</dbReference>
<reference evidence="7" key="1">
    <citation type="submission" date="2023-07" db="EMBL/GenBank/DDBJ databases">
        <title>A chromosome-level genome assembly of Lolium multiflorum.</title>
        <authorList>
            <person name="Chen Y."/>
            <person name="Copetti D."/>
            <person name="Kolliker R."/>
            <person name="Studer B."/>
        </authorList>
    </citation>
    <scope>NUCLEOTIDE SEQUENCE</scope>
    <source>
        <strain evidence="7">02402/16</strain>
        <tissue evidence="7">Leaf</tissue>
    </source>
</reference>
<dbReference type="AlphaFoldDB" id="A0AAD8QQ06"/>
<evidence type="ECO:0000256" key="6">
    <source>
        <dbReference type="SAM" id="MobiDB-lite"/>
    </source>
</evidence>
<feature type="coiled-coil region" evidence="5">
    <location>
        <begin position="295"/>
        <end position="322"/>
    </location>
</feature>
<feature type="coiled-coil region" evidence="5">
    <location>
        <begin position="201"/>
        <end position="270"/>
    </location>
</feature>
<evidence type="ECO:0000256" key="1">
    <source>
        <dbReference type="ARBA" id="ARBA00023054"/>
    </source>
</evidence>
<feature type="compositionally biased region" description="Polar residues" evidence="6">
    <location>
        <begin position="1067"/>
        <end position="1096"/>
    </location>
</feature>
<protein>
    <recommendedName>
        <fullName evidence="9">Nuclear matrix constituent protein 1-like protein</fullName>
    </recommendedName>
</protein>
<feature type="region of interest" description="Disordered" evidence="6">
    <location>
        <begin position="726"/>
        <end position="751"/>
    </location>
</feature>
<feature type="coiled-coil region" evidence="5">
    <location>
        <begin position="606"/>
        <end position="693"/>
    </location>
</feature>
<dbReference type="PANTHER" id="PTHR31908:SF11">
    <property type="entry name" value="PROTEIN CROWDED NUCLEI 1"/>
    <property type="match status" value="1"/>
</dbReference>
<comment type="caution">
    <text evidence="7">The sequence shown here is derived from an EMBL/GenBank/DDBJ whole genome shotgun (WGS) entry which is preliminary data.</text>
</comment>
<comment type="similarity">
    <text evidence="4">Belongs to the CRWN family.</text>
</comment>
<dbReference type="GO" id="GO:0005652">
    <property type="term" value="C:nuclear lamina"/>
    <property type="evidence" value="ECO:0007669"/>
    <property type="project" value="UniProtKB-SubCell"/>
</dbReference>
<evidence type="ECO:0000256" key="2">
    <source>
        <dbReference type="ARBA" id="ARBA00023242"/>
    </source>
</evidence>
<name>A0AAD8QQ06_LOLMU</name>
<accession>A0AAD8QQ06</accession>
<dbReference type="PANTHER" id="PTHR31908">
    <property type="entry name" value="PROTEIN CROWDED NUCLEI 4"/>
    <property type="match status" value="1"/>
</dbReference>
<evidence type="ECO:0000256" key="5">
    <source>
        <dbReference type="SAM" id="Coils"/>
    </source>
</evidence>
<evidence type="ECO:0000256" key="4">
    <source>
        <dbReference type="ARBA" id="ARBA00024208"/>
    </source>
</evidence>
<evidence type="ECO:0000313" key="7">
    <source>
        <dbReference type="EMBL" id="KAK1605994.1"/>
    </source>
</evidence>
<evidence type="ECO:0000313" key="8">
    <source>
        <dbReference type="Proteomes" id="UP001231189"/>
    </source>
</evidence>
<keyword evidence="2" id="KW-0539">Nucleus</keyword>
<feature type="compositionally biased region" description="Acidic residues" evidence="6">
    <location>
        <begin position="1099"/>
        <end position="1109"/>
    </location>
</feature>
<feature type="compositionally biased region" description="Basic and acidic residues" evidence="6">
    <location>
        <begin position="1045"/>
        <end position="1064"/>
    </location>
</feature>
<dbReference type="Proteomes" id="UP001231189">
    <property type="component" value="Unassembled WGS sequence"/>
</dbReference>
<organism evidence="7 8">
    <name type="scientific">Lolium multiflorum</name>
    <name type="common">Italian ryegrass</name>
    <name type="synonym">Lolium perenne subsp. multiflorum</name>
    <dbReference type="NCBI Taxonomy" id="4521"/>
    <lineage>
        <taxon>Eukaryota</taxon>
        <taxon>Viridiplantae</taxon>
        <taxon>Streptophyta</taxon>
        <taxon>Embryophyta</taxon>
        <taxon>Tracheophyta</taxon>
        <taxon>Spermatophyta</taxon>
        <taxon>Magnoliopsida</taxon>
        <taxon>Liliopsida</taxon>
        <taxon>Poales</taxon>
        <taxon>Poaceae</taxon>
        <taxon>BOP clade</taxon>
        <taxon>Pooideae</taxon>
        <taxon>Poodae</taxon>
        <taxon>Poeae</taxon>
        <taxon>Poeae Chloroplast Group 2 (Poeae type)</taxon>
        <taxon>Loliodinae</taxon>
        <taxon>Loliinae</taxon>
        <taxon>Lolium</taxon>
    </lineage>
</organism>
<evidence type="ECO:0008006" key="9">
    <source>
        <dbReference type="Google" id="ProtNLM"/>
    </source>
</evidence>
<feature type="region of interest" description="Disordered" evidence="6">
    <location>
        <begin position="996"/>
        <end position="1116"/>
    </location>
</feature>
<comment type="subcellular location">
    <subcellularLocation>
        <location evidence="3">Nucleus lamina</location>
    </subcellularLocation>
</comment>
<dbReference type="InterPro" id="IPR040418">
    <property type="entry name" value="CRWN"/>
</dbReference>
<keyword evidence="1 5" id="KW-0175">Coiled coil</keyword>
<sequence>MLTPPPLEWNGLSTPAQAPADQQIGGAAYGNGQAVPRRITDLEKELHQYQHNMGLLLIDRQEMAAEYDQLSQVYAQNEEILKREQAAHLNAISEYEKREERIRKALCVEKQNAADLEKALHEMRSEIAEVKFVSQKKISGANSFQTNIDENSLLIKKKLSAANAKLAEANLMMSHADKKMEDIEAHQHRCEKEKLCYETEWKAQKNQLKEKEETQDEWEKRLMESHNRQVSFQRSLSGREEKLNAHDKTLKMKQEELQEAKQTNVALKLHECDINNSLHKLYLYEMDIKSKYKFLEEKEEILDDWEERIDMKEKKLIEDQKACRESKIQDFELVMKRERESLSEEMQKIITNLQWREKDLKLKECDLLKSEQELNWNTEMLDAWKHDLDSRSHALKKLEEALKIDEQNMLAKKHCLEYERKAIDMYKLDLEKTMSSTEAEKQSSCLKNQEILKHTKEERDAHSMMLVQLNKVTEGYRVGSNSQFKEADDLRQQKLKLERSWEDLDMEKAHTEEAAKKLSYERTRMESFHDSEKRRLKDVELEVRAKYKKWMEDIRLNEKAFMCDIEQQKLQNDELLEGGRANNKCSFDLHCQNMEMEMDQKQVSKEQELEFKQSELNKKLELVENKIRSMVELNESKIQQIIFERNQIENEKNALVKDQEKLEIDKADIKDDINSLNILSKRLKERREVYKKEKNHLIGLIDKHKVCKTCRVPVFDELDVPGIKDSTGSQYPNLGIEDDDRPLNTERSPHGSGGLIDSTGHFTLLQNCLGHFRSSSSEKAEQSLEHKVSFRARLDNEALKHEEDYEPSRIYEGVNDSFAFSQDTRSYSRDVEKRELESASFGKAGSSSFAVAENILKTQSGDTNSSMEIDANIVSNDASENGSEGGLHSETLNQGERLQNREGRLRSVRRTRTMQAVIDEAKALIGPISEEKHIDQKDFVAASAGSIEQRVENIEVYYDGDASGALRRKRQQLGGTATHVPGEIRYNLRHNRVVSSATLSKTRSGKTRATKVGSKGKTEAINGDDSRGASTCEVPSAQLSTELGEANKSHESSHMILPAEDKEVNTPVGSTSKNDGGNVNGQPTVPDSVHSIASNSELGAEDGDEDGEESPTANLSIGKKLWILFTT</sequence>
<feature type="region of interest" description="Disordered" evidence="6">
    <location>
        <begin position="876"/>
        <end position="902"/>
    </location>
</feature>
<proteinExistence type="inferred from homology"/>
<gene>
    <name evidence="7" type="ORF">QYE76_029667</name>
</gene>